<reference evidence="1" key="1">
    <citation type="submission" date="2021-05" db="EMBL/GenBank/DDBJ databases">
        <title>The genome of the haptophyte Pavlova lutheri (Diacronema luteri, Pavlovales) - a model for lipid biosynthesis in eukaryotic algae.</title>
        <authorList>
            <person name="Hulatt C.J."/>
            <person name="Posewitz M.C."/>
        </authorList>
    </citation>
    <scope>NUCLEOTIDE SEQUENCE</scope>
    <source>
        <strain evidence="1">NIVA-4/92</strain>
    </source>
</reference>
<dbReference type="AlphaFoldDB" id="A0A8J6CFV0"/>
<proteinExistence type="predicted"/>
<organism evidence="1 2">
    <name type="scientific">Diacronema lutheri</name>
    <name type="common">Unicellular marine alga</name>
    <name type="synonym">Monochrysis lutheri</name>
    <dbReference type="NCBI Taxonomy" id="2081491"/>
    <lineage>
        <taxon>Eukaryota</taxon>
        <taxon>Haptista</taxon>
        <taxon>Haptophyta</taxon>
        <taxon>Pavlovophyceae</taxon>
        <taxon>Pavlovales</taxon>
        <taxon>Pavlovaceae</taxon>
        <taxon>Diacronema</taxon>
    </lineage>
</organism>
<evidence type="ECO:0000313" key="1">
    <source>
        <dbReference type="EMBL" id="KAG8469491.1"/>
    </source>
</evidence>
<dbReference type="Proteomes" id="UP000751190">
    <property type="component" value="Unassembled WGS sequence"/>
</dbReference>
<sequence>MALAEDLRTWWVAQPAATRQALATALALAMTLRFLGVTRALALAGAAWYLSTRLPAKASFLPFFEHWFKREYFPKFAEKLQHELAQRAARRRSILDSLSDKVNAWIVGSTKGLQANFVYNLVDKRVMYSDVFVARLASINVGSRDRPMPIAFVGVHNTWYLAPWHRMDFDCVSILEQLDKAAAH</sequence>
<accession>A0A8J6CFV0</accession>
<dbReference type="OrthoDB" id="10267234at2759"/>
<keyword evidence="2" id="KW-1185">Reference proteome</keyword>
<evidence type="ECO:0000313" key="2">
    <source>
        <dbReference type="Proteomes" id="UP000751190"/>
    </source>
</evidence>
<protein>
    <submittedName>
        <fullName evidence="1">Uncharacterized protein</fullName>
    </submittedName>
</protein>
<dbReference type="EMBL" id="JAGTXO010000002">
    <property type="protein sequence ID" value="KAG8469491.1"/>
    <property type="molecule type" value="Genomic_DNA"/>
</dbReference>
<comment type="caution">
    <text evidence="1">The sequence shown here is derived from an EMBL/GenBank/DDBJ whole genome shotgun (WGS) entry which is preliminary data.</text>
</comment>
<gene>
    <name evidence="1" type="ORF">KFE25_005946</name>
</gene>
<name>A0A8J6CFV0_DIALT</name>